<protein>
    <submittedName>
        <fullName evidence="2">Uncharacterized protein</fullName>
    </submittedName>
</protein>
<name>A0A386WVE3_9ACTN</name>
<evidence type="ECO:0000313" key="3">
    <source>
        <dbReference type="Proteomes" id="UP000267804"/>
    </source>
</evidence>
<evidence type="ECO:0000313" key="2">
    <source>
        <dbReference type="EMBL" id="AYF32201.1"/>
    </source>
</evidence>
<gene>
    <name evidence="1" type="ORF">CSH63_27455</name>
    <name evidence="2" type="ORF">CSH63_33140</name>
</gene>
<organism evidence="2 3">
    <name type="scientific">Micromonospora tulbaghiae</name>
    <dbReference type="NCBI Taxonomy" id="479978"/>
    <lineage>
        <taxon>Bacteria</taxon>
        <taxon>Bacillati</taxon>
        <taxon>Actinomycetota</taxon>
        <taxon>Actinomycetes</taxon>
        <taxon>Micromonosporales</taxon>
        <taxon>Micromonosporaceae</taxon>
        <taxon>Micromonospora</taxon>
    </lineage>
</organism>
<dbReference type="KEGG" id="mtua:CSH63_27455"/>
<reference evidence="2 3" key="1">
    <citation type="submission" date="2017-10" db="EMBL/GenBank/DDBJ databases">
        <title>Integration of genomic and chemical information greatly accelerates assignment of the full stereostructure of myelolactone, a potent inhibitor of myeloma from a marine-derived Micromonospora.</title>
        <authorList>
            <person name="Kim M.C."/>
            <person name="Machado H."/>
            <person name="Jensen P.R."/>
            <person name="Fenical W."/>
        </authorList>
    </citation>
    <scope>NUCLEOTIDE SEQUENCE [LARGE SCALE GENOMIC DNA]</scope>
    <source>
        <strain evidence="2 3">CNY-010</strain>
    </source>
</reference>
<dbReference type="KEGG" id="mtua:CSH63_33140"/>
<dbReference type="EMBL" id="CP024087">
    <property type="protein sequence ID" value="AYF31110.1"/>
    <property type="molecule type" value="Genomic_DNA"/>
</dbReference>
<dbReference type="Proteomes" id="UP000267804">
    <property type="component" value="Chromosome"/>
</dbReference>
<proteinExistence type="predicted"/>
<dbReference type="AlphaFoldDB" id="A0A386WVE3"/>
<evidence type="ECO:0000313" key="1">
    <source>
        <dbReference type="EMBL" id="AYF31110.1"/>
    </source>
</evidence>
<sequence length="79" mass="8193">MEPDDPGPGVRLLRLSARAGLPLLYGLCDEWAARRQLIGALGGEPDQLDQALEASDSTSSCTDPDARRAEVAALAAACG</sequence>
<accession>A0A386WVE3</accession>
<dbReference type="EMBL" id="CP024087">
    <property type="protein sequence ID" value="AYF32201.1"/>
    <property type="molecule type" value="Genomic_DNA"/>
</dbReference>